<organism evidence="5 6">
    <name type="scientific">Roseivirga pacifica</name>
    <dbReference type="NCBI Taxonomy" id="1267423"/>
    <lineage>
        <taxon>Bacteria</taxon>
        <taxon>Pseudomonadati</taxon>
        <taxon>Bacteroidota</taxon>
        <taxon>Cytophagia</taxon>
        <taxon>Cytophagales</taxon>
        <taxon>Roseivirgaceae</taxon>
        <taxon>Roseivirga</taxon>
    </lineage>
</organism>
<keyword evidence="6" id="KW-1185">Reference proteome</keyword>
<dbReference type="InterPro" id="IPR009057">
    <property type="entry name" value="Homeodomain-like_sf"/>
</dbReference>
<gene>
    <name evidence="5" type="ORF">SAMN05216290_1910</name>
</gene>
<dbReference type="Gene3D" id="1.10.10.60">
    <property type="entry name" value="Homeodomain-like"/>
    <property type="match status" value="1"/>
</dbReference>
<dbReference type="Pfam" id="PF12833">
    <property type="entry name" value="HTH_18"/>
    <property type="match status" value="1"/>
</dbReference>
<dbReference type="Proteomes" id="UP000199437">
    <property type="component" value="Unassembled WGS sequence"/>
</dbReference>
<reference evidence="6" key="1">
    <citation type="submission" date="2016-10" db="EMBL/GenBank/DDBJ databases">
        <authorList>
            <person name="Varghese N."/>
            <person name="Submissions S."/>
        </authorList>
    </citation>
    <scope>NUCLEOTIDE SEQUENCE [LARGE SCALE GENOMIC DNA]</scope>
    <source>
        <strain evidence="6">CGMCC 1.12402</strain>
    </source>
</reference>
<dbReference type="EMBL" id="FOIR01000002">
    <property type="protein sequence ID" value="SEW20608.1"/>
    <property type="molecule type" value="Genomic_DNA"/>
</dbReference>
<keyword evidence="2" id="KW-0238">DNA-binding</keyword>
<evidence type="ECO:0000256" key="1">
    <source>
        <dbReference type="ARBA" id="ARBA00023015"/>
    </source>
</evidence>
<keyword evidence="3" id="KW-0804">Transcription</keyword>
<protein>
    <submittedName>
        <fullName evidence="5">Transcriptional regulator, AraC family</fullName>
    </submittedName>
</protein>
<sequence>MAKTWSDMFEYYKFLFMRGAESLEEFYKRKFQWVPEEIRKDIGHFNLFKLKPDFCGPDSIPYRRRDFYKVMLMKGHSRVHYADKVVEVKSYALSFSNPKIPYKWEHIAPMEECTYCIFSADFFHQFGHFHDYEVYQPNGTHIFELTEDQAAEVRVVFDKMEAEFKSEYKYKYDAVRNQIFELLHYALKLQPSEELNVQPMNASRRIAMLFMELLERQFPIDEPNQYVAMRSASEFAEHLNVHVNHLNRSVKEATEKTTTQLIAERILQEAKVLLKQTAWSVSEIAYALGFNEVTHFNNFFKKHQELSPLKFRNA</sequence>
<dbReference type="AlphaFoldDB" id="A0A1I0Q0W6"/>
<dbReference type="PROSITE" id="PS01124">
    <property type="entry name" value="HTH_ARAC_FAMILY_2"/>
    <property type="match status" value="1"/>
</dbReference>
<evidence type="ECO:0000259" key="4">
    <source>
        <dbReference type="PROSITE" id="PS01124"/>
    </source>
</evidence>
<dbReference type="GO" id="GO:0043565">
    <property type="term" value="F:sequence-specific DNA binding"/>
    <property type="evidence" value="ECO:0007669"/>
    <property type="project" value="InterPro"/>
</dbReference>
<dbReference type="PANTHER" id="PTHR43280">
    <property type="entry name" value="ARAC-FAMILY TRANSCRIPTIONAL REGULATOR"/>
    <property type="match status" value="1"/>
</dbReference>
<dbReference type="SUPFAM" id="SSF46689">
    <property type="entry name" value="Homeodomain-like"/>
    <property type="match status" value="1"/>
</dbReference>
<evidence type="ECO:0000313" key="6">
    <source>
        <dbReference type="Proteomes" id="UP000199437"/>
    </source>
</evidence>
<dbReference type="STRING" id="1267423.SAMN05216290_1910"/>
<dbReference type="InterPro" id="IPR018060">
    <property type="entry name" value="HTH_AraC"/>
</dbReference>
<accession>A0A1I0Q0W6</accession>
<dbReference type="SMART" id="SM00342">
    <property type="entry name" value="HTH_ARAC"/>
    <property type="match status" value="1"/>
</dbReference>
<feature type="domain" description="HTH araC/xylS-type" evidence="4">
    <location>
        <begin position="204"/>
        <end position="314"/>
    </location>
</feature>
<proteinExistence type="predicted"/>
<name>A0A1I0Q0W6_9BACT</name>
<keyword evidence="1" id="KW-0805">Transcription regulation</keyword>
<dbReference type="GO" id="GO:0003700">
    <property type="term" value="F:DNA-binding transcription factor activity"/>
    <property type="evidence" value="ECO:0007669"/>
    <property type="project" value="InterPro"/>
</dbReference>
<dbReference type="RefSeq" id="WP_338060836.1">
    <property type="nucleotide sequence ID" value="NZ_FOIR01000002.1"/>
</dbReference>
<dbReference type="GeneID" id="99986629"/>
<evidence type="ECO:0000313" key="5">
    <source>
        <dbReference type="EMBL" id="SEW20608.1"/>
    </source>
</evidence>
<evidence type="ECO:0000256" key="3">
    <source>
        <dbReference type="ARBA" id="ARBA00023163"/>
    </source>
</evidence>
<dbReference type="PANTHER" id="PTHR43280:SF32">
    <property type="entry name" value="TRANSCRIPTIONAL REGULATORY PROTEIN"/>
    <property type="match status" value="1"/>
</dbReference>
<evidence type="ECO:0000256" key="2">
    <source>
        <dbReference type="ARBA" id="ARBA00023125"/>
    </source>
</evidence>